<dbReference type="InterPro" id="IPR050503">
    <property type="entry name" value="cAMP-dep_PK_reg_su-like"/>
</dbReference>
<dbReference type="GO" id="GO:0034236">
    <property type="term" value="F:protein kinase A catalytic subunit binding"/>
    <property type="evidence" value="ECO:0007669"/>
    <property type="project" value="TreeGrafter"/>
</dbReference>
<dbReference type="GO" id="GO:0030552">
    <property type="term" value="F:cAMP binding"/>
    <property type="evidence" value="ECO:0007669"/>
    <property type="project" value="TreeGrafter"/>
</dbReference>
<dbReference type="GO" id="GO:0004862">
    <property type="term" value="F:cAMP-dependent protein kinase inhibitor activity"/>
    <property type="evidence" value="ECO:0007669"/>
    <property type="project" value="TreeGrafter"/>
</dbReference>
<dbReference type="GO" id="GO:0005829">
    <property type="term" value="C:cytosol"/>
    <property type="evidence" value="ECO:0007669"/>
    <property type="project" value="TreeGrafter"/>
</dbReference>
<dbReference type="InterPro" id="IPR014710">
    <property type="entry name" value="RmlC-like_jellyroll"/>
</dbReference>
<dbReference type="RefSeq" id="WP_117708984.1">
    <property type="nucleotide sequence ID" value="NZ_CAEUHP010000001.1"/>
</dbReference>
<gene>
    <name evidence="2" type="ORF">DW663_08265</name>
</gene>
<dbReference type="Pfam" id="PF00027">
    <property type="entry name" value="cNMP_binding"/>
    <property type="match status" value="1"/>
</dbReference>
<dbReference type="PANTHER" id="PTHR11635">
    <property type="entry name" value="CAMP-DEPENDENT PROTEIN KINASE REGULATORY CHAIN"/>
    <property type="match status" value="1"/>
</dbReference>
<dbReference type="Proteomes" id="UP000284676">
    <property type="component" value="Unassembled WGS sequence"/>
</dbReference>
<dbReference type="EMBL" id="QRHL01000014">
    <property type="protein sequence ID" value="RHF71514.1"/>
    <property type="molecule type" value="Genomic_DNA"/>
</dbReference>
<proteinExistence type="predicted"/>
<dbReference type="PANTHER" id="PTHR11635:SF152">
    <property type="entry name" value="CAMP-DEPENDENT PROTEIN KINASE TYPE I REGULATORY SUBUNIT-RELATED"/>
    <property type="match status" value="1"/>
</dbReference>
<dbReference type="InterPro" id="IPR000595">
    <property type="entry name" value="cNMP-bd_dom"/>
</dbReference>
<dbReference type="CDD" id="cd00038">
    <property type="entry name" value="CAP_ED"/>
    <property type="match status" value="1"/>
</dbReference>
<dbReference type="Gene3D" id="2.60.120.10">
    <property type="entry name" value="Jelly Rolls"/>
    <property type="match status" value="1"/>
</dbReference>
<dbReference type="InterPro" id="IPR018490">
    <property type="entry name" value="cNMP-bd_dom_sf"/>
</dbReference>
<comment type="caution">
    <text evidence="2">The sequence shown here is derived from an EMBL/GenBank/DDBJ whole genome shotgun (WGS) entry which is preliminary data.</text>
</comment>
<evidence type="ECO:0000259" key="1">
    <source>
        <dbReference type="PROSITE" id="PS50042"/>
    </source>
</evidence>
<evidence type="ECO:0000313" key="3">
    <source>
        <dbReference type="Proteomes" id="UP000284676"/>
    </source>
</evidence>
<organism evidence="2 3">
    <name type="scientific">Fusobacterium mortiferum</name>
    <dbReference type="NCBI Taxonomy" id="850"/>
    <lineage>
        <taxon>Bacteria</taxon>
        <taxon>Fusobacteriati</taxon>
        <taxon>Fusobacteriota</taxon>
        <taxon>Fusobacteriia</taxon>
        <taxon>Fusobacteriales</taxon>
        <taxon>Fusobacteriaceae</taxon>
        <taxon>Fusobacterium</taxon>
    </lineage>
</organism>
<dbReference type="GO" id="GO:0005952">
    <property type="term" value="C:cAMP-dependent protein kinase complex"/>
    <property type="evidence" value="ECO:0007669"/>
    <property type="project" value="InterPro"/>
</dbReference>
<reference evidence="2 3" key="1">
    <citation type="submission" date="2018-08" db="EMBL/GenBank/DDBJ databases">
        <title>A genome reference for cultivated species of the human gut microbiota.</title>
        <authorList>
            <person name="Zou Y."/>
            <person name="Xue W."/>
            <person name="Luo G."/>
        </authorList>
    </citation>
    <scope>NUCLEOTIDE SEQUENCE [LARGE SCALE GENOMIC DNA]</scope>
    <source>
        <strain evidence="2 3">AM25-1</strain>
    </source>
</reference>
<name>A0A414PSI5_FUSMR</name>
<dbReference type="AlphaFoldDB" id="A0A414PSI5"/>
<protein>
    <submittedName>
        <fullName evidence="2">Cyclic nucleotide-binding domain-containing protein</fullName>
    </submittedName>
</protein>
<dbReference type="PROSITE" id="PS50042">
    <property type="entry name" value="CNMP_BINDING_3"/>
    <property type="match status" value="1"/>
</dbReference>
<evidence type="ECO:0000313" key="2">
    <source>
        <dbReference type="EMBL" id="RHF71514.1"/>
    </source>
</evidence>
<dbReference type="SMART" id="SM00100">
    <property type="entry name" value="cNMP"/>
    <property type="match status" value="1"/>
</dbReference>
<accession>A0A414PSI5</accession>
<feature type="domain" description="Cyclic nucleotide-binding" evidence="1">
    <location>
        <begin position="21"/>
        <end position="140"/>
    </location>
</feature>
<dbReference type="SUPFAM" id="SSF51206">
    <property type="entry name" value="cAMP-binding domain-like"/>
    <property type="match status" value="1"/>
</dbReference>
<sequence length="158" mass="18110">MEKNNLENYTEILKNLNSFPILGAFSKDEVTEFLSYTEIKKIKSGEKIFSQGDSPEAIYLIAEGEIKLEYEIDSKIYNLKNYKKGDCFGQLALIGIMPYLATSICVEDTTLISLSKFSFHALSKNNIKLFSKLLLNISREICRYNYYLTECLGEVLKK</sequence>